<dbReference type="EMBL" id="JABBWK010000033">
    <property type="protein sequence ID" value="KAG1899348.1"/>
    <property type="molecule type" value="Genomic_DNA"/>
</dbReference>
<accession>A0AAD4E427</accession>
<dbReference type="GeneID" id="64656221"/>
<protein>
    <submittedName>
        <fullName evidence="2">Uncharacterized protein</fullName>
    </submittedName>
</protein>
<evidence type="ECO:0000256" key="1">
    <source>
        <dbReference type="SAM" id="Phobius"/>
    </source>
</evidence>
<sequence>MPEPTLAYTEILVQQAASLLVICAGVAAAGMITRNFIFGSIDGQRRVEAQLTDIPLDNN</sequence>
<reference evidence="2" key="1">
    <citation type="journal article" date="2020" name="New Phytol.">
        <title>Comparative genomics reveals dynamic genome evolution in host specialist ectomycorrhizal fungi.</title>
        <authorList>
            <person name="Lofgren L.A."/>
            <person name="Nguyen N.H."/>
            <person name="Vilgalys R."/>
            <person name="Ruytinx J."/>
            <person name="Liao H.L."/>
            <person name="Branco S."/>
            <person name="Kuo A."/>
            <person name="LaButti K."/>
            <person name="Lipzen A."/>
            <person name="Andreopoulos W."/>
            <person name="Pangilinan J."/>
            <person name="Riley R."/>
            <person name="Hundley H."/>
            <person name="Na H."/>
            <person name="Barry K."/>
            <person name="Grigoriev I.V."/>
            <person name="Stajich J.E."/>
            <person name="Kennedy P.G."/>
        </authorList>
    </citation>
    <scope>NUCLEOTIDE SEQUENCE</scope>
    <source>
        <strain evidence="2">FC203</strain>
    </source>
</reference>
<dbReference type="Proteomes" id="UP001195769">
    <property type="component" value="Unassembled WGS sequence"/>
</dbReference>
<evidence type="ECO:0000313" key="2">
    <source>
        <dbReference type="EMBL" id="KAG1899348.1"/>
    </source>
</evidence>
<proteinExistence type="predicted"/>
<name>A0AAD4E427_9AGAM</name>
<comment type="caution">
    <text evidence="2">The sequence shown here is derived from an EMBL/GenBank/DDBJ whole genome shotgun (WGS) entry which is preliminary data.</text>
</comment>
<gene>
    <name evidence="2" type="ORF">F5891DRAFT_1039013</name>
</gene>
<keyword evidence="1" id="KW-1133">Transmembrane helix</keyword>
<organism evidence="2 3">
    <name type="scientific">Suillus fuscotomentosus</name>
    <dbReference type="NCBI Taxonomy" id="1912939"/>
    <lineage>
        <taxon>Eukaryota</taxon>
        <taxon>Fungi</taxon>
        <taxon>Dikarya</taxon>
        <taxon>Basidiomycota</taxon>
        <taxon>Agaricomycotina</taxon>
        <taxon>Agaricomycetes</taxon>
        <taxon>Agaricomycetidae</taxon>
        <taxon>Boletales</taxon>
        <taxon>Suillineae</taxon>
        <taxon>Suillaceae</taxon>
        <taxon>Suillus</taxon>
    </lineage>
</organism>
<dbReference type="RefSeq" id="XP_041224924.1">
    <property type="nucleotide sequence ID" value="XM_041361923.1"/>
</dbReference>
<feature type="transmembrane region" description="Helical" evidence="1">
    <location>
        <begin position="12"/>
        <end position="37"/>
    </location>
</feature>
<feature type="non-terminal residue" evidence="2">
    <location>
        <position position="59"/>
    </location>
</feature>
<dbReference type="AlphaFoldDB" id="A0AAD4E427"/>
<keyword evidence="1" id="KW-0472">Membrane</keyword>
<keyword evidence="1" id="KW-0812">Transmembrane</keyword>
<evidence type="ECO:0000313" key="3">
    <source>
        <dbReference type="Proteomes" id="UP001195769"/>
    </source>
</evidence>
<keyword evidence="3" id="KW-1185">Reference proteome</keyword>